<name>A0A0H5QFW4_9EUKA</name>
<feature type="domain" description="F-box" evidence="1">
    <location>
        <begin position="1"/>
        <end position="50"/>
    </location>
</feature>
<evidence type="ECO:0000259" key="1">
    <source>
        <dbReference type="PROSITE" id="PS50181"/>
    </source>
</evidence>
<proteinExistence type="predicted"/>
<accession>A0A0H5QFW4</accession>
<organism evidence="2">
    <name type="scientific">Spongospora subterranea</name>
    <dbReference type="NCBI Taxonomy" id="70186"/>
    <lineage>
        <taxon>Eukaryota</taxon>
        <taxon>Sar</taxon>
        <taxon>Rhizaria</taxon>
        <taxon>Endomyxa</taxon>
        <taxon>Phytomyxea</taxon>
        <taxon>Plasmodiophorida</taxon>
        <taxon>Plasmodiophoridae</taxon>
        <taxon>Spongospora</taxon>
    </lineage>
</organism>
<dbReference type="InterPro" id="IPR001810">
    <property type="entry name" value="F-box_dom"/>
</dbReference>
<dbReference type="EMBL" id="HACM01000383">
    <property type="protein sequence ID" value="CRZ00825.1"/>
    <property type="molecule type" value="Transcribed_RNA"/>
</dbReference>
<reference evidence="2" key="1">
    <citation type="submission" date="2015-04" db="EMBL/GenBank/DDBJ databases">
        <title>The genome sequence of the plant pathogenic Rhizarian Plasmodiophora brassicae reveals insights in its biotrophic life cycle and the origin of chitin synthesis.</title>
        <authorList>
            <person name="Schwelm A."/>
            <person name="Fogelqvist J."/>
            <person name="Knaust A."/>
            <person name="Julke S."/>
            <person name="Lilja T."/>
            <person name="Dhandapani V."/>
            <person name="Bonilla-Rosso G."/>
            <person name="Karlsson M."/>
            <person name="Shevchenko A."/>
            <person name="Choi S.R."/>
            <person name="Kim H.G."/>
            <person name="Park J.Y."/>
            <person name="Lim Y.P."/>
            <person name="Ludwig-Muller J."/>
            <person name="Dixelius C."/>
        </authorList>
    </citation>
    <scope>NUCLEOTIDE SEQUENCE</scope>
    <source>
        <tissue evidence="2">Potato root galls</tissue>
    </source>
</reference>
<protein>
    <recommendedName>
        <fullName evidence="1">F-box domain-containing protein</fullName>
    </recommendedName>
</protein>
<dbReference type="AlphaFoldDB" id="A0A0H5QFW4"/>
<sequence length="130" mass="14210">MLSNAPIDIVSIILSYLATEEVVYGGIALICRHIQDLCRHPSYLGTFQHINLERGVSRQYLALPRLESVYVDPTLSPSAIQTALSEIALHSPALRRIEFGHGCHITANSLVKLFQGGVACPDANLFSNPL</sequence>
<dbReference type="PROSITE" id="PS50181">
    <property type="entry name" value="FBOX"/>
    <property type="match status" value="1"/>
</dbReference>
<evidence type="ECO:0000313" key="2">
    <source>
        <dbReference type="EMBL" id="CRZ00825.1"/>
    </source>
</evidence>